<sequence>MALSAGGEPGRRSILNLTVVQSGRTLVLVVEGDVDHHTAPTMSEALESALARRPRRLVVDLSEVWFLNSAGLEVLLRAP</sequence>
<organism evidence="2 3">
    <name type="scientific">Amycolatopsis carbonis</name>
    <dbReference type="NCBI Taxonomy" id="715471"/>
    <lineage>
        <taxon>Bacteria</taxon>
        <taxon>Bacillati</taxon>
        <taxon>Actinomycetota</taxon>
        <taxon>Actinomycetes</taxon>
        <taxon>Pseudonocardiales</taxon>
        <taxon>Pseudonocardiaceae</taxon>
        <taxon>Amycolatopsis</taxon>
    </lineage>
</organism>
<protein>
    <submittedName>
        <fullName evidence="2">STAS domain-containing protein</fullName>
    </submittedName>
</protein>
<dbReference type="SUPFAM" id="SSF52091">
    <property type="entry name" value="SpoIIaa-like"/>
    <property type="match status" value="1"/>
</dbReference>
<dbReference type="Proteomes" id="UP001236014">
    <property type="component" value="Chromosome"/>
</dbReference>
<dbReference type="KEGG" id="acab:QRX50_19480"/>
<name>A0A9Y2IPA8_9PSEU</name>
<dbReference type="InterPro" id="IPR002645">
    <property type="entry name" value="STAS_dom"/>
</dbReference>
<dbReference type="RefSeq" id="WP_285973365.1">
    <property type="nucleotide sequence ID" value="NZ_CP127294.1"/>
</dbReference>
<dbReference type="EMBL" id="CP127294">
    <property type="protein sequence ID" value="WIX82800.1"/>
    <property type="molecule type" value="Genomic_DNA"/>
</dbReference>
<evidence type="ECO:0000259" key="1">
    <source>
        <dbReference type="PROSITE" id="PS50801"/>
    </source>
</evidence>
<dbReference type="Gene3D" id="3.30.750.24">
    <property type="entry name" value="STAS domain"/>
    <property type="match status" value="1"/>
</dbReference>
<gene>
    <name evidence="2" type="ORF">QRX50_19480</name>
</gene>
<accession>A0A9Y2IPA8</accession>
<reference evidence="2 3" key="1">
    <citation type="submission" date="2023-06" db="EMBL/GenBank/DDBJ databases">
        <authorList>
            <person name="Oyuntsetseg B."/>
            <person name="Kim S.B."/>
        </authorList>
    </citation>
    <scope>NUCLEOTIDE SEQUENCE [LARGE SCALE GENOMIC DNA]</scope>
    <source>
        <strain evidence="2 3">2-15</strain>
    </source>
</reference>
<evidence type="ECO:0000313" key="2">
    <source>
        <dbReference type="EMBL" id="WIX82800.1"/>
    </source>
</evidence>
<dbReference type="AlphaFoldDB" id="A0A9Y2IPA8"/>
<proteinExistence type="predicted"/>
<dbReference type="PROSITE" id="PS50801">
    <property type="entry name" value="STAS"/>
    <property type="match status" value="1"/>
</dbReference>
<dbReference type="PANTHER" id="PTHR33495">
    <property type="entry name" value="ANTI-SIGMA FACTOR ANTAGONIST TM_1081-RELATED-RELATED"/>
    <property type="match status" value="1"/>
</dbReference>
<dbReference type="InterPro" id="IPR036513">
    <property type="entry name" value="STAS_dom_sf"/>
</dbReference>
<dbReference type="PANTHER" id="PTHR33495:SF2">
    <property type="entry name" value="ANTI-SIGMA FACTOR ANTAGONIST TM_1081-RELATED"/>
    <property type="match status" value="1"/>
</dbReference>
<feature type="domain" description="STAS" evidence="1">
    <location>
        <begin position="15"/>
        <end position="79"/>
    </location>
</feature>
<keyword evidence="3" id="KW-1185">Reference proteome</keyword>
<dbReference type="CDD" id="cd07043">
    <property type="entry name" value="STAS_anti-anti-sigma_factors"/>
    <property type="match status" value="1"/>
</dbReference>
<dbReference type="GO" id="GO:0043856">
    <property type="term" value="F:anti-sigma factor antagonist activity"/>
    <property type="evidence" value="ECO:0007669"/>
    <property type="project" value="TreeGrafter"/>
</dbReference>
<evidence type="ECO:0000313" key="3">
    <source>
        <dbReference type="Proteomes" id="UP001236014"/>
    </source>
</evidence>
<dbReference type="InterPro" id="IPR058548">
    <property type="entry name" value="MlaB-like_STAS"/>
</dbReference>
<dbReference type="Pfam" id="PF13466">
    <property type="entry name" value="STAS_2"/>
    <property type="match status" value="1"/>
</dbReference>